<feature type="transmembrane region" description="Helical" evidence="6">
    <location>
        <begin position="174"/>
        <end position="201"/>
    </location>
</feature>
<reference evidence="8" key="1">
    <citation type="submission" date="2023-07" db="EMBL/GenBank/DDBJ databases">
        <title>Ancylobacter moscoviensis sp. nov., facultatively methylotrophic bacteria from activated sludge and the reclassification of Starkeya novella (Starkey 1934) Kelly et al. 2000 as Ancylobacter novellus comb. nov., Starkeya koreensis Im et al. 2006 as Ancylobacter koreensis comb.nov., Angulomicrobium tetraedrale Vasil'eva et al. 1986 as Ancylobacter tetraedralis comb. nov., Angulomicrobium amanitiforme Fritz et al. 2004 as Ancylobacter amanitiformis comb. nov. and Methylorhabdus multivorans Doronina et al. 1996 as Ancylobacter multivorans comb. nov. and emended description of the genus Ancylobacter.</title>
        <authorList>
            <person name="Doronina N."/>
            <person name="Chemodurova A."/>
            <person name="Grouzdev D."/>
            <person name="Koziaeva V."/>
            <person name="Shi W."/>
            <person name="Wu L."/>
            <person name="Kaparullina E."/>
        </authorList>
    </citation>
    <scope>NUCLEOTIDE SEQUENCE [LARGE SCALE GENOMIC DNA]</scope>
    <source>
        <strain evidence="8">Jip08</strain>
    </source>
</reference>
<evidence type="ECO:0000313" key="7">
    <source>
        <dbReference type="EMBL" id="MCK0209585.1"/>
    </source>
</evidence>
<keyword evidence="8" id="KW-1185">Reference proteome</keyword>
<evidence type="ECO:0000256" key="1">
    <source>
        <dbReference type="ARBA" id="ARBA00004651"/>
    </source>
</evidence>
<organism evidence="7 8">
    <name type="scientific">Ancylobacter koreensis</name>
    <dbReference type="NCBI Taxonomy" id="266121"/>
    <lineage>
        <taxon>Bacteria</taxon>
        <taxon>Pseudomonadati</taxon>
        <taxon>Pseudomonadota</taxon>
        <taxon>Alphaproteobacteria</taxon>
        <taxon>Hyphomicrobiales</taxon>
        <taxon>Xanthobacteraceae</taxon>
        <taxon>Ancylobacter</taxon>
    </lineage>
</organism>
<keyword evidence="5 6" id="KW-0472">Membrane</keyword>
<feature type="transmembrane region" description="Helical" evidence="6">
    <location>
        <begin position="106"/>
        <end position="123"/>
    </location>
</feature>
<evidence type="ECO:0000256" key="3">
    <source>
        <dbReference type="ARBA" id="ARBA00022692"/>
    </source>
</evidence>
<accession>A0ABT0DQN2</accession>
<keyword evidence="4 6" id="KW-1133">Transmembrane helix</keyword>
<protein>
    <submittedName>
        <fullName evidence="7">Na+/Picotransporter</fullName>
    </submittedName>
</protein>
<dbReference type="Proteomes" id="UP001202867">
    <property type="component" value="Unassembled WGS sequence"/>
</dbReference>
<keyword evidence="2" id="KW-1003">Cell membrane</keyword>
<comment type="caution">
    <text evidence="7">The sequence shown here is derived from an EMBL/GenBank/DDBJ whole genome shotgun (WGS) entry which is preliminary data.</text>
</comment>
<evidence type="ECO:0000256" key="4">
    <source>
        <dbReference type="ARBA" id="ARBA00022989"/>
    </source>
</evidence>
<sequence length="530" mass="55052">MAIVALLMCGLGLFFIGVRSLSANLVPLVGRRARAAFARALLGPFSTAASGTLAGMITQSSTAVSWIVVAFVRGGVLNEGRPLLAPTWSNVGTALLPLIVAIDTSVAAGIVIGMVGFATYFRLARGDRMRNALDAALGAALLLYGMHLVSVAVGPVREGLMHHPWWDAAVQNPWVLGLIGAGFSLAAQSSSVAAAIAVAAVGGGLLTIGEALPLVAGANAAAIVNNAALIPGETTPGRVVFALQAVQKAGGSLLLVAVAVVAALRPDLTEQVFAFGHDVGAELALVFLAAQVGGSLMTMALECPTRRVLARLMPMNAVETLSQPAFLLREALTDPAAALDLSTRELARLSARLPLLLDHVREEGDPASPTPPVLRAAGTGLSASVKAYLAALLDAQPGRHEVAVALLLDDGATNAGALHEAVAEYAEAAEAARALPTAQRLTEALHLLLGAVAEHAESLGADEPDLVLSLLGHRDHLMKELRERLSSQDEISAAEQNALFRMTVLFERIVWLARRLVNDFAQVHRSLAAH</sequence>
<evidence type="ECO:0000313" key="8">
    <source>
        <dbReference type="Proteomes" id="UP001202867"/>
    </source>
</evidence>
<evidence type="ECO:0000256" key="5">
    <source>
        <dbReference type="ARBA" id="ARBA00023136"/>
    </source>
</evidence>
<evidence type="ECO:0000256" key="2">
    <source>
        <dbReference type="ARBA" id="ARBA00022475"/>
    </source>
</evidence>
<dbReference type="EMBL" id="JALKCG010000007">
    <property type="protein sequence ID" value="MCK0209585.1"/>
    <property type="molecule type" value="Genomic_DNA"/>
</dbReference>
<dbReference type="PANTHER" id="PTHR10010:SF46">
    <property type="entry name" value="SODIUM-DEPENDENT PHOSPHATE TRANSPORT PROTEIN 2B"/>
    <property type="match status" value="1"/>
</dbReference>
<evidence type="ECO:0000256" key="6">
    <source>
        <dbReference type="SAM" id="Phobius"/>
    </source>
</evidence>
<proteinExistence type="predicted"/>
<feature type="transmembrane region" description="Helical" evidence="6">
    <location>
        <begin position="135"/>
        <end position="154"/>
    </location>
</feature>
<comment type="subcellular location">
    <subcellularLocation>
        <location evidence="1">Cell membrane</location>
        <topology evidence="1">Multi-pass membrane protein</topology>
    </subcellularLocation>
</comment>
<dbReference type="Pfam" id="PF02690">
    <property type="entry name" value="Na_Pi_cotrans"/>
    <property type="match status" value="1"/>
</dbReference>
<dbReference type="InterPro" id="IPR003841">
    <property type="entry name" value="Na/Pi_transpt"/>
</dbReference>
<dbReference type="RefSeq" id="WP_247202081.1">
    <property type="nucleotide sequence ID" value="NZ_JALKCG010000007.1"/>
</dbReference>
<gene>
    <name evidence="7" type="ORF">MWN33_16255</name>
</gene>
<dbReference type="PANTHER" id="PTHR10010">
    <property type="entry name" value="SOLUTE CARRIER FAMILY 34 SODIUM PHOSPHATE , MEMBER 2-RELATED"/>
    <property type="match status" value="1"/>
</dbReference>
<keyword evidence="3 6" id="KW-0812">Transmembrane</keyword>
<name>A0ABT0DQN2_9HYPH</name>